<name>A0ABN1X0G6_9ACTN</name>
<dbReference type="RefSeq" id="WP_344446110.1">
    <property type="nucleotide sequence ID" value="NZ_BAAALF010000212.1"/>
</dbReference>
<organism evidence="1 2">
    <name type="scientific">Kitasatospora nipponensis</name>
    <dbReference type="NCBI Taxonomy" id="258049"/>
    <lineage>
        <taxon>Bacteria</taxon>
        <taxon>Bacillati</taxon>
        <taxon>Actinomycetota</taxon>
        <taxon>Actinomycetes</taxon>
        <taxon>Kitasatosporales</taxon>
        <taxon>Streptomycetaceae</taxon>
        <taxon>Kitasatospora</taxon>
    </lineage>
</organism>
<reference evidence="1 2" key="1">
    <citation type="journal article" date="2019" name="Int. J. Syst. Evol. Microbiol.">
        <title>The Global Catalogue of Microorganisms (GCM) 10K type strain sequencing project: providing services to taxonomists for standard genome sequencing and annotation.</title>
        <authorList>
            <consortium name="The Broad Institute Genomics Platform"/>
            <consortium name="The Broad Institute Genome Sequencing Center for Infectious Disease"/>
            <person name="Wu L."/>
            <person name="Ma J."/>
        </authorList>
    </citation>
    <scope>NUCLEOTIDE SEQUENCE [LARGE SCALE GENOMIC DNA]</scope>
    <source>
        <strain evidence="1 2">JCM 13004</strain>
    </source>
</reference>
<comment type="caution">
    <text evidence="1">The sequence shown here is derived from an EMBL/GenBank/DDBJ whole genome shotgun (WGS) entry which is preliminary data.</text>
</comment>
<sequence>MTWNPDDLPAVRAEQALRAALATAGITFPSLGVDVASFASGAPLVSLGRLRAEDAERLAEVIRRGAAPGL</sequence>
<gene>
    <name evidence="1" type="ORF">GCM10009665_68800</name>
</gene>
<dbReference type="Proteomes" id="UP001500037">
    <property type="component" value="Unassembled WGS sequence"/>
</dbReference>
<keyword evidence="2" id="KW-1185">Reference proteome</keyword>
<dbReference type="EMBL" id="BAAALF010000212">
    <property type="protein sequence ID" value="GAA1270730.1"/>
    <property type="molecule type" value="Genomic_DNA"/>
</dbReference>
<protein>
    <submittedName>
        <fullName evidence="1">Uncharacterized protein</fullName>
    </submittedName>
</protein>
<proteinExistence type="predicted"/>
<evidence type="ECO:0000313" key="1">
    <source>
        <dbReference type="EMBL" id="GAA1270730.1"/>
    </source>
</evidence>
<accession>A0ABN1X0G6</accession>
<evidence type="ECO:0000313" key="2">
    <source>
        <dbReference type="Proteomes" id="UP001500037"/>
    </source>
</evidence>